<organism evidence="2">
    <name type="scientific">Ixodes ricinus</name>
    <name type="common">Common tick</name>
    <name type="synonym">Acarus ricinus</name>
    <dbReference type="NCBI Taxonomy" id="34613"/>
    <lineage>
        <taxon>Eukaryota</taxon>
        <taxon>Metazoa</taxon>
        <taxon>Ecdysozoa</taxon>
        <taxon>Arthropoda</taxon>
        <taxon>Chelicerata</taxon>
        <taxon>Arachnida</taxon>
        <taxon>Acari</taxon>
        <taxon>Parasitiformes</taxon>
        <taxon>Ixodida</taxon>
        <taxon>Ixodoidea</taxon>
        <taxon>Ixodidae</taxon>
        <taxon>Ixodinae</taxon>
        <taxon>Ixodes</taxon>
    </lineage>
</organism>
<keyword evidence="1" id="KW-0732">Signal</keyword>
<feature type="signal peptide" evidence="1">
    <location>
        <begin position="1"/>
        <end position="17"/>
    </location>
</feature>
<dbReference type="AlphaFoldDB" id="A0A6B0TZ61"/>
<reference evidence="2" key="1">
    <citation type="submission" date="2019-12" db="EMBL/GenBank/DDBJ databases">
        <title>An insight into the sialome of adult female Ixodes ricinus ticks feeding for 6 days.</title>
        <authorList>
            <person name="Perner J."/>
            <person name="Ribeiro J.M.C."/>
        </authorList>
    </citation>
    <scope>NUCLEOTIDE SEQUENCE</scope>
    <source>
        <strain evidence="2">Semi-engorged</strain>
        <tissue evidence="2">Salivary glands</tissue>
    </source>
</reference>
<name>A0A6B0TZ61_IXORI</name>
<protein>
    <submittedName>
        <fullName evidence="2">Putative secreted protein</fullName>
    </submittedName>
</protein>
<accession>A0A6B0TZ61</accession>
<evidence type="ECO:0000313" key="2">
    <source>
        <dbReference type="EMBL" id="MXU85499.1"/>
    </source>
</evidence>
<proteinExistence type="predicted"/>
<sequence length="86" mass="9821">MLHALAVALTRSLFLFALERSHLCRFYASMLPSIVQAPCKCQAACEFITRHMLLRAKVQLGPPNKLRLMRRHLLPRLSCGCCHFVN</sequence>
<evidence type="ECO:0000256" key="1">
    <source>
        <dbReference type="SAM" id="SignalP"/>
    </source>
</evidence>
<dbReference type="EMBL" id="GIFC01003416">
    <property type="protein sequence ID" value="MXU85499.1"/>
    <property type="molecule type" value="Transcribed_RNA"/>
</dbReference>
<feature type="chain" id="PRO_5025601252" evidence="1">
    <location>
        <begin position="18"/>
        <end position="86"/>
    </location>
</feature>